<dbReference type="EMBL" id="NBSH01000007">
    <property type="protein sequence ID" value="ORX36898.1"/>
    <property type="molecule type" value="Genomic_DNA"/>
</dbReference>
<evidence type="ECO:0000256" key="6">
    <source>
        <dbReference type="ARBA" id="ARBA00023136"/>
    </source>
</evidence>
<evidence type="ECO:0000259" key="10">
    <source>
        <dbReference type="PROSITE" id="PS50866"/>
    </source>
</evidence>
<comment type="subcellular location">
    <subcellularLocation>
        <location evidence="7">Endomembrane system</location>
        <topology evidence="7">Single-pass membrane protein</topology>
    </subcellularLocation>
    <subcellularLocation>
        <location evidence="1 8">Membrane</location>
        <topology evidence="1 8">Single-pass type I membrane protein</topology>
    </subcellularLocation>
</comment>
<dbReference type="InterPro" id="IPR036598">
    <property type="entry name" value="GOLD_dom_sf"/>
</dbReference>
<comment type="similarity">
    <text evidence="2 8">Belongs to the EMP24/GP25L family.</text>
</comment>
<feature type="domain" description="GOLD" evidence="10">
    <location>
        <begin position="34"/>
        <end position="119"/>
    </location>
</feature>
<dbReference type="GO" id="GO:0016020">
    <property type="term" value="C:membrane"/>
    <property type="evidence" value="ECO:0007669"/>
    <property type="project" value="UniProtKB-SubCell"/>
</dbReference>
<evidence type="ECO:0000256" key="2">
    <source>
        <dbReference type="ARBA" id="ARBA00007104"/>
    </source>
</evidence>
<gene>
    <name evidence="11" type="ORF">BD324DRAFT_627611</name>
</gene>
<dbReference type="Proteomes" id="UP000193218">
    <property type="component" value="Unassembled WGS sequence"/>
</dbReference>
<name>A0A1Y1UFV0_9TREE</name>
<dbReference type="PANTHER" id="PTHR22811">
    <property type="entry name" value="TRANSMEMBRANE EMP24 DOMAIN-CONTAINING PROTEIN"/>
    <property type="match status" value="1"/>
</dbReference>
<dbReference type="InterPro" id="IPR015720">
    <property type="entry name" value="Emp24-like"/>
</dbReference>
<keyword evidence="6" id="KW-0472">Membrane</keyword>
<dbReference type="GO" id="GO:0012505">
    <property type="term" value="C:endomembrane system"/>
    <property type="evidence" value="ECO:0007669"/>
    <property type="project" value="UniProtKB-SubCell"/>
</dbReference>
<dbReference type="InterPro" id="IPR009038">
    <property type="entry name" value="GOLD_dom"/>
</dbReference>
<reference evidence="11 12" key="1">
    <citation type="submission" date="2017-03" db="EMBL/GenBank/DDBJ databases">
        <title>Widespread Adenine N6-methylation of Active Genes in Fungi.</title>
        <authorList>
            <consortium name="DOE Joint Genome Institute"/>
            <person name="Mondo S.J."/>
            <person name="Dannebaum R.O."/>
            <person name="Kuo R.C."/>
            <person name="Louie K.B."/>
            <person name="Bewick A.J."/>
            <person name="Labutti K."/>
            <person name="Haridas S."/>
            <person name="Kuo A."/>
            <person name="Salamov A."/>
            <person name="Ahrendt S.R."/>
            <person name="Lau R."/>
            <person name="Bowen B.P."/>
            <person name="Lipzen A."/>
            <person name="Sullivan W."/>
            <person name="Andreopoulos W.B."/>
            <person name="Clum A."/>
            <person name="Lindquist E."/>
            <person name="Daum C."/>
            <person name="Northen T.R."/>
            <person name="Ramamoorthy G."/>
            <person name="Schmitz R.J."/>
            <person name="Gryganskyi A."/>
            <person name="Culley D."/>
            <person name="Magnuson J."/>
            <person name="James T.Y."/>
            <person name="O'Malley M.A."/>
            <person name="Stajich J.E."/>
            <person name="Spatafora J.W."/>
            <person name="Visel A."/>
            <person name="Grigoriev I.V."/>
        </authorList>
    </citation>
    <scope>NUCLEOTIDE SEQUENCE [LARGE SCALE GENOMIC DNA]</scope>
    <source>
        <strain evidence="11 12">NRRL Y-17943</strain>
    </source>
</reference>
<evidence type="ECO:0000256" key="9">
    <source>
        <dbReference type="SAM" id="SignalP"/>
    </source>
</evidence>
<evidence type="ECO:0000313" key="11">
    <source>
        <dbReference type="EMBL" id="ORX36898.1"/>
    </source>
</evidence>
<dbReference type="InParanoid" id="A0A1Y1UFV0"/>
<dbReference type="Pfam" id="PF01105">
    <property type="entry name" value="EMP24_GP25L"/>
    <property type="match status" value="1"/>
</dbReference>
<dbReference type="OrthoDB" id="62956at2759"/>
<comment type="caution">
    <text evidence="11">The sequence shown here is derived from an EMBL/GenBank/DDBJ whole genome shotgun (WGS) entry which is preliminary data.</text>
</comment>
<evidence type="ECO:0000256" key="3">
    <source>
        <dbReference type="ARBA" id="ARBA00022692"/>
    </source>
</evidence>
<dbReference type="PROSITE" id="PS50866">
    <property type="entry name" value="GOLD"/>
    <property type="match status" value="1"/>
</dbReference>
<evidence type="ECO:0000256" key="4">
    <source>
        <dbReference type="ARBA" id="ARBA00022729"/>
    </source>
</evidence>
<evidence type="ECO:0000313" key="12">
    <source>
        <dbReference type="Proteomes" id="UP000193218"/>
    </source>
</evidence>
<sequence>MILRSVHPLAVILALCWICNEITAHRIEIDPGEKACFYEQLQHKDRMSVTYEVGGATAGGHLDIDFYASDPTGKTFYSQYKQPTGSLSMEAASSGKYEYCFDNTMSTFSTKTLSFSVHGTLFSEDEEQIAPVEREIRNLGNSLQLVKDEQAYLVQREKIHRNTAESTVS</sequence>
<organism evidence="11 12">
    <name type="scientific">Kockovaella imperatae</name>
    <dbReference type="NCBI Taxonomy" id="4999"/>
    <lineage>
        <taxon>Eukaryota</taxon>
        <taxon>Fungi</taxon>
        <taxon>Dikarya</taxon>
        <taxon>Basidiomycota</taxon>
        <taxon>Agaricomycotina</taxon>
        <taxon>Tremellomycetes</taxon>
        <taxon>Tremellales</taxon>
        <taxon>Cuniculitremaceae</taxon>
        <taxon>Kockovaella</taxon>
    </lineage>
</organism>
<protein>
    <submittedName>
        <fullName evidence="11">Supernatant protein factor, C-terminal domain-containing protein</fullName>
    </submittedName>
</protein>
<dbReference type="GeneID" id="33557828"/>
<dbReference type="AlphaFoldDB" id="A0A1Y1UFV0"/>
<feature type="chain" id="PRO_5012734001" evidence="9">
    <location>
        <begin position="25"/>
        <end position="169"/>
    </location>
</feature>
<evidence type="ECO:0000256" key="5">
    <source>
        <dbReference type="ARBA" id="ARBA00022989"/>
    </source>
</evidence>
<feature type="signal peptide" evidence="9">
    <location>
        <begin position="1"/>
        <end position="24"/>
    </location>
</feature>
<keyword evidence="4 9" id="KW-0732">Signal</keyword>
<keyword evidence="5" id="KW-1133">Transmembrane helix</keyword>
<dbReference type="SUPFAM" id="SSF101576">
    <property type="entry name" value="Supernatant protein factor (SPF), C-terminal domain"/>
    <property type="match status" value="1"/>
</dbReference>
<keyword evidence="3 8" id="KW-0812">Transmembrane</keyword>
<keyword evidence="12" id="KW-1185">Reference proteome</keyword>
<dbReference type="RefSeq" id="XP_021870967.1">
    <property type="nucleotide sequence ID" value="XM_022016019.1"/>
</dbReference>
<dbReference type="STRING" id="4999.A0A1Y1UFV0"/>
<evidence type="ECO:0000256" key="8">
    <source>
        <dbReference type="RuleBase" id="RU003827"/>
    </source>
</evidence>
<evidence type="ECO:0000256" key="7">
    <source>
        <dbReference type="ARBA" id="ARBA00037847"/>
    </source>
</evidence>
<dbReference type="SMART" id="SM01190">
    <property type="entry name" value="EMP24_GP25L"/>
    <property type="match status" value="1"/>
</dbReference>
<proteinExistence type="inferred from homology"/>
<accession>A0A1Y1UFV0</accession>
<dbReference type="FunCoup" id="A0A1Y1UFV0">
    <property type="interactions" value="650"/>
</dbReference>
<evidence type="ECO:0000256" key="1">
    <source>
        <dbReference type="ARBA" id="ARBA00004479"/>
    </source>
</evidence>